<sequence>MIHMGTLLLSFVAYLITLGVIGYNPASSNDIGKIFLWFAPMVFEIGSYFYIINGVKDHVKIKSKSVHKRSATLFVVILGEGLNQITGSFKYVVGAVGFTAKGVGIMFGAAVIIMGELALYSQNNWKTWKGGNRVLLWFFSHYVLMVTLISLILTLQCIWTLLSFVNLHTSITTLLAMADNIARRASSGNASSVTADMFPDAENTFVALGLPFTDFINVVNAGLSDFIGELTKNIQPGSGDMAAGTKLAQTFIYVACVAFNEFDAFPEEGSALYNEVQTFLGASYIYPLTVFTMLGDLLALRLHSAFWFWGTAGATLMMLAILSLLKQKPTDKYEFTSIMLRFWFGFIFLTLSGLIAGHNRPYFANADTATTNLHTSRPWKAAGRAWVIPSFAIVLVIVNLIDNYLRGCLAHGLVAITTVIHIPQGAPFRDPQLRWDVGTDNKICCFAFCIGGKVGAILDDSTIPDPVAPDPINNIPPVYGAVSTAIQPLKDKMSGTLDILYHGPIEIGTPLQMLTVNIDTGSADIWVPVNCPNCDNCVFNVESSSTYMDSGAKFKITYACITYLLTNISNDTYLLTQAVGQVSSTIATDIVSIGNLTVSAQSFGAVLCKSDDFNDAPNDGLIGLPFGTIAQSKKPTFFENLIEAKKVAMPLFNVHLIRNQVSWLGGLRAKIQVYLRFGVDTKTLPALLVPCRPGIRKCGGDPM</sequence>
<dbReference type="InterPro" id="IPR033121">
    <property type="entry name" value="PEPTIDASE_A1"/>
</dbReference>
<feature type="domain" description="Peptidase A1" evidence="4">
    <location>
        <begin position="501"/>
        <end position="703"/>
    </location>
</feature>
<dbReference type="PANTHER" id="PTHR47966:SF51">
    <property type="entry name" value="BETA-SITE APP-CLEAVING ENZYME, ISOFORM A-RELATED"/>
    <property type="match status" value="1"/>
</dbReference>
<feature type="transmembrane region" description="Helical" evidence="2">
    <location>
        <begin position="134"/>
        <end position="152"/>
    </location>
</feature>
<keyword evidence="2" id="KW-0812">Transmembrane</keyword>
<keyword evidence="2" id="KW-0472">Membrane</keyword>
<feature type="transmembrane region" description="Helical" evidence="2">
    <location>
        <begin position="338"/>
        <end position="357"/>
    </location>
</feature>
<feature type="chain" id="PRO_5002175754" description="Peptidase A1 domain-containing protein" evidence="3">
    <location>
        <begin position="23"/>
        <end position="703"/>
    </location>
</feature>
<dbReference type="AlphaFoldDB" id="A0A0C3BNU8"/>
<comment type="similarity">
    <text evidence="1">Belongs to the peptidase A1 family.</text>
</comment>
<keyword evidence="6" id="KW-1185">Reference proteome</keyword>
<dbReference type="Pfam" id="PF00026">
    <property type="entry name" value="Asp"/>
    <property type="match status" value="1"/>
</dbReference>
<evidence type="ECO:0000256" key="1">
    <source>
        <dbReference type="ARBA" id="ARBA00007447"/>
    </source>
</evidence>
<accession>A0A0C3BNU8</accession>
<dbReference type="HOGENOM" id="CLU_392368_0_0_1"/>
<dbReference type="GO" id="GO:0004190">
    <property type="term" value="F:aspartic-type endopeptidase activity"/>
    <property type="evidence" value="ECO:0007669"/>
    <property type="project" value="InterPro"/>
</dbReference>
<organism evidence="5 6">
    <name type="scientific">Piloderma croceum (strain F 1598)</name>
    <dbReference type="NCBI Taxonomy" id="765440"/>
    <lineage>
        <taxon>Eukaryota</taxon>
        <taxon>Fungi</taxon>
        <taxon>Dikarya</taxon>
        <taxon>Basidiomycota</taxon>
        <taxon>Agaricomycotina</taxon>
        <taxon>Agaricomycetes</taxon>
        <taxon>Agaricomycetidae</taxon>
        <taxon>Atheliales</taxon>
        <taxon>Atheliaceae</taxon>
        <taxon>Piloderma</taxon>
    </lineage>
</organism>
<dbReference type="Gene3D" id="2.40.70.10">
    <property type="entry name" value="Acid Proteases"/>
    <property type="match status" value="1"/>
</dbReference>
<feature type="transmembrane region" description="Helical" evidence="2">
    <location>
        <begin position="306"/>
        <end position="326"/>
    </location>
</feature>
<dbReference type="PROSITE" id="PS51767">
    <property type="entry name" value="PEPTIDASE_A1"/>
    <property type="match status" value="1"/>
</dbReference>
<evidence type="ECO:0000313" key="6">
    <source>
        <dbReference type="Proteomes" id="UP000054166"/>
    </source>
</evidence>
<dbReference type="PANTHER" id="PTHR47966">
    <property type="entry name" value="BETA-SITE APP-CLEAVING ENZYME, ISOFORM A-RELATED"/>
    <property type="match status" value="1"/>
</dbReference>
<keyword evidence="2" id="KW-1133">Transmembrane helix</keyword>
<dbReference type="InterPro" id="IPR034164">
    <property type="entry name" value="Pepsin-like_dom"/>
</dbReference>
<proteinExistence type="inferred from homology"/>
<evidence type="ECO:0000313" key="5">
    <source>
        <dbReference type="EMBL" id="KIM79007.1"/>
    </source>
</evidence>
<dbReference type="OrthoDB" id="3243926at2759"/>
<dbReference type="EMBL" id="KN833012">
    <property type="protein sequence ID" value="KIM79007.1"/>
    <property type="molecule type" value="Genomic_DNA"/>
</dbReference>
<feature type="signal peptide" evidence="3">
    <location>
        <begin position="1"/>
        <end position="22"/>
    </location>
</feature>
<dbReference type="GO" id="GO:0006508">
    <property type="term" value="P:proteolysis"/>
    <property type="evidence" value="ECO:0007669"/>
    <property type="project" value="InterPro"/>
</dbReference>
<gene>
    <name evidence="5" type="ORF">PILCRDRAFT_10666</name>
</gene>
<dbReference type="CDD" id="cd05471">
    <property type="entry name" value="pepsin_like"/>
    <property type="match status" value="1"/>
</dbReference>
<reference evidence="6" key="2">
    <citation type="submission" date="2015-01" db="EMBL/GenBank/DDBJ databases">
        <title>Evolutionary Origins and Diversification of the Mycorrhizal Mutualists.</title>
        <authorList>
            <consortium name="DOE Joint Genome Institute"/>
            <consortium name="Mycorrhizal Genomics Consortium"/>
            <person name="Kohler A."/>
            <person name="Kuo A."/>
            <person name="Nagy L.G."/>
            <person name="Floudas D."/>
            <person name="Copeland A."/>
            <person name="Barry K.W."/>
            <person name="Cichocki N."/>
            <person name="Veneault-Fourrey C."/>
            <person name="LaButti K."/>
            <person name="Lindquist E.A."/>
            <person name="Lipzen A."/>
            <person name="Lundell T."/>
            <person name="Morin E."/>
            <person name="Murat C."/>
            <person name="Riley R."/>
            <person name="Ohm R."/>
            <person name="Sun H."/>
            <person name="Tunlid A."/>
            <person name="Henrissat B."/>
            <person name="Grigoriev I.V."/>
            <person name="Hibbett D.S."/>
            <person name="Martin F."/>
        </authorList>
    </citation>
    <scope>NUCLEOTIDE SEQUENCE [LARGE SCALE GENOMIC DNA]</scope>
    <source>
        <strain evidence="6">F 1598</strain>
    </source>
</reference>
<dbReference type="Proteomes" id="UP000054166">
    <property type="component" value="Unassembled WGS sequence"/>
</dbReference>
<dbReference type="InParanoid" id="A0A0C3BNU8"/>
<name>A0A0C3BNU8_PILCF</name>
<reference evidence="5 6" key="1">
    <citation type="submission" date="2014-04" db="EMBL/GenBank/DDBJ databases">
        <authorList>
            <consortium name="DOE Joint Genome Institute"/>
            <person name="Kuo A."/>
            <person name="Tarkka M."/>
            <person name="Buscot F."/>
            <person name="Kohler A."/>
            <person name="Nagy L.G."/>
            <person name="Floudas D."/>
            <person name="Copeland A."/>
            <person name="Barry K.W."/>
            <person name="Cichocki N."/>
            <person name="Veneault-Fourrey C."/>
            <person name="LaButti K."/>
            <person name="Lindquist E.A."/>
            <person name="Lipzen A."/>
            <person name="Lundell T."/>
            <person name="Morin E."/>
            <person name="Murat C."/>
            <person name="Sun H."/>
            <person name="Tunlid A."/>
            <person name="Henrissat B."/>
            <person name="Grigoriev I.V."/>
            <person name="Hibbett D.S."/>
            <person name="Martin F."/>
            <person name="Nordberg H.P."/>
            <person name="Cantor M.N."/>
            <person name="Hua S.X."/>
        </authorList>
    </citation>
    <scope>NUCLEOTIDE SEQUENCE [LARGE SCALE GENOMIC DNA]</scope>
    <source>
        <strain evidence="5 6">F 1598</strain>
    </source>
</reference>
<evidence type="ECO:0000256" key="3">
    <source>
        <dbReference type="SAM" id="SignalP"/>
    </source>
</evidence>
<feature type="transmembrane region" description="Helical" evidence="2">
    <location>
        <begin position="381"/>
        <end position="401"/>
    </location>
</feature>
<evidence type="ECO:0000259" key="4">
    <source>
        <dbReference type="PROSITE" id="PS51767"/>
    </source>
</evidence>
<protein>
    <recommendedName>
        <fullName evidence="4">Peptidase A1 domain-containing protein</fullName>
    </recommendedName>
</protein>
<evidence type="ECO:0000256" key="2">
    <source>
        <dbReference type="SAM" id="Phobius"/>
    </source>
</evidence>
<feature type="transmembrane region" description="Helical" evidence="2">
    <location>
        <begin position="279"/>
        <end position="300"/>
    </location>
</feature>
<dbReference type="SUPFAM" id="SSF50630">
    <property type="entry name" value="Acid proteases"/>
    <property type="match status" value="1"/>
</dbReference>
<feature type="transmembrane region" description="Helical" evidence="2">
    <location>
        <begin position="32"/>
        <end position="51"/>
    </location>
</feature>
<keyword evidence="3" id="KW-0732">Signal</keyword>
<dbReference type="InterPro" id="IPR001461">
    <property type="entry name" value="Aspartic_peptidase_A1"/>
</dbReference>
<dbReference type="InterPro" id="IPR021109">
    <property type="entry name" value="Peptidase_aspartic_dom_sf"/>
</dbReference>